<sequence>MTPENLFKDLQSIKNSNDNNLQEFLITALKCGFVEKFNDGNERPCNKDDFSEAKKYHENHITLAELQLHGHGDVIYNALKPLVSIRDNEMINEVIPCVIAITSKMEFNLGNKNLTKWSRFDEVFELLLETMELETQIDLRDSYIRNLVLILNTSDLRIIRWSKRLFRIFTEYVKTVQMNNSDLTINYCLKCMERYISVTKSAHAIYGKKLSFILLNILHCIPDSKSDMQKENLEKTIQLIDNLNCLTKSDIEELRIELENNELNNTYLYNFILKKL</sequence>
<dbReference type="Proteomes" id="UP001359485">
    <property type="component" value="Unassembled WGS sequence"/>
</dbReference>
<accession>A0ABR1AE70</accession>
<comment type="caution">
    <text evidence="1">The sequence shown here is derived from an EMBL/GenBank/DDBJ whole genome shotgun (WGS) entry which is preliminary data.</text>
</comment>
<evidence type="ECO:0000313" key="2">
    <source>
        <dbReference type="Proteomes" id="UP001359485"/>
    </source>
</evidence>
<evidence type="ECO:0000313" key="1">
    <source>
        <dbReference type="EMBL" id="KAK6617543.1"/>
    </source>
</evidence>
<name>A0ABR1AE70_POLSC</name>
<proteinExistence type="predicted"/>
<reference evidence="1 2" key="1">
    <citation type="submission" date="2023-09" db="EMBL/GenBank/DDBJ databases">
        <title>Genomes of two closely related lineages of the louse Polyplax serrata with different host specificities.</title>
        <authorList>
            <person name="Martinu J."/>
            <person name="Tarabai H."/>
            <person name="Stefka J."/>
            <person name="Hypsa V."/>
        </authorList>
    </citation>
    <scope>NUCLEOTIDE SEQUENCE [LARGE SCALE GENOMIC DNA]</scope>
    <source>
        <strain evidence="1">98ZLc_SE</strain>
    </source>
</reference>
<protein>
    <submittedName>
        <fullName evidence="1">Uncharacterized protein</fullName>
    </submittedName>
</protein>
<gene>
    <name evidence="1" type="ORF">RUM44_005131</name>
</gene>
<keyword evidence="2" id="KW-1185">Reference proteome</keyword>
<organism evidence="1 2">
    <name type="scientific">Polyplax serrata</name>
    <name type="common">Common mouse louse</name>
    <dbReference type="NCBI Taxonomy" id="468196"/>
    <lineage>
        <taxon>Eukaryota</taxon>
        <taxon>Metazoa</taxon>
        <taxon>Ecdysozoa</taxon>
        <taxon>Arthropoda</taxon>
        <taxon>Hexapoda</taxon>
        <taxon>Insecta</taxon>
        <taxon>Pterygota</taxon>
        <taxon>Neoptera</taxon>
        <taxon>Paraneoptera</taxon>
        <taxon>Psocodea</taxon>
        <taxon>Troctomorpha</taxon>
        <taxon>Phthiraptera</taxon>
        <taxon>Anoplura</taxon>
        <taxon>Polyplacidae</taxon>
        <taxon>Polyplax</taxon>
    </lineage>
</organism>
<dbReference type="EMBL" id="JAWJWF010000051">
    <property type="protein sequence ID" value="KAK6617543.1"/>
    <property type="molecule type" value="Genomic_DNA"/>
</dbReference>